<dbReference type="InterPro" id="IPR040449">
    <property type="entry name" value="Peptidase_S66_N"/>
</dbReference>
<evidence type="ECO:0000256" key="3">
    <source>
        <dbReference type="ARBA" id="ARBA00022670"/>
    </source>
</evidence>
<proteinExistence type="inferred from homology"/>
<keyword evidence="2 9" id="KW-0121">Carboxypeptidase</keyword>
<dbReference type="Pfam" id="PF02016">
    <property type="entry name" value="Peptidase_S66"/>
    <property type="match status" value="1"/>
</dbReference>
<dbReference type="InterPro" id="IPR003507">
    <property type="entry name" value="S66_fam"/>
</dbReference>
<dbReference type="GO" id="GO:0006508">
    <property type="term" value="P:proteolysis"/>
    <property type="evidence" value="ECO:0007669"/>
    <property type="project" value="UniProtKB-KW"/>
</dbReference>
<dbReference type="PANTHER" id="PTHR30237:SF2">
    <property type="entry name" value="MUREIN TETRAPEPTIDE CARBOXYPEPTIDASE"/>
    <property type="match status" value="1"/>
</dbReference>
<dbReference type="SUPFAM" id="SSF141986">
    <property type="entry name" value="LD-carboxypeptidase A C-terminal domain-like"/>
    <property type="match status" value="1"/>
</dbReference>
<evidence type="ECO:0000256" key="5">
    <source>
        <dbReference type="ARBA" id="ARBA00022825"/>
    </source>
</evidence>
<dbReference type="InterPro" id="IPR027478">
    <property type="entry name" value="LdcA_N"/>
</dbReference>
<dbReference type="GO" id="GO:0008236">
    <property type="term" value="F:serine-type peptidase activity"/>
    <property type="evidence" value="ECO:0007669"/>
    <property type="project" value="UniProtKB-KW"/>
</dbReference>
<dbReference type="GO" id="GO:0004180">
    <property type="term" value="F:carboxypeptidase activity"/>
    <property type="evidence" value="ECO:0007669"/>
    <property type="project" value="UniProtKB-KW"/>
</dbReference>
<evidence type="ECO:0000256" key="2">
    <source>
        <dbReference type="ARBA" id="ARBA00022645"/>
    </source>
</evidence>
<evidence type="ECO:0000256" key="1">
    <source>
        <dbReference type="ARBA" id="ARBA00010233"/>
    </source>
</evidence>
<dbReference type="EMBL" id="FUZT01000001">
    <property type="protein sequence ID" value="SKC38706.1"/>
    <property type="molecule type" value="Genomic_DNA"/>
</dbReference>
<dbReference type="InterPro" id="IPR027461">
    <property type="entry name" value="Carboxypeptidase_A_C_sf"/>
</dbReference>
<evidence type="ECO:0000313" key="10">
    <source>
        <dbReference type="Proteomes" id="UP000190285"/>
    </source>
</evidence>
<dbReference type="Proteomes" id="UP000190285">
    <property type="component" value="Unassembled WGS sequence"/>
</dbReference>
<evidence type="ECO:0000256" key="4">
    <source>
        <dbReference type="ARBA" id="ARBA00022801"/>
    </source>
</evidence>
<accession>A0A1T5IHM9</accession>
<keyword evidence="3" id="KW-0645">Protease</keyword>
<keyword evidence="5" id="KW-0720">Serine protease</keyword>
<feature type="active site" description="Nucleophile" evidence="6">
    <location>
        <position position="109"/>
    </location>
</feature>
<dbReference type="CDD" id="cd07025">
    <property type="entry name" value="Peptidase_S66"/>
    <property type="match status" value="1"/>
</dbReference>
<feature type="domain" description="LD-carboxypeptidase C-terminal" evidence="8">
    <location>
        <begin position="178"/>
        <end position="292"/>
    </location>
</feature>
<sequence>MIMPKLLKKGDCIGLIAPASPTTDEKVLKSKEKMKELGFEVKLGESCYGKYGYLSGTDELRAKDLNSMFKSKDIKGIMCIRGGYGTPRILDKIDYEAIKNNPKVFIGYSDITAIHIALNQICNLITFHGPMASTDMLEDFDEFTKKSLFDCIVKGVSIKSIENPKDHKIEKLVGGCSEGQLVGGNLSLIAATMGTPYEIDTRGKILFMEDIDEEPYNIDRMLTQLALAGKLEEAAGFILGDWKNCNGKTEQPSLTLLEVFNDLIGPMNKPTIYNIRAGHCNPMITLPLGKKVLLDADKCEITYI</sequence>
<evidence type="ECO:0000259" key="8">
    <source>
        <dbReference type="Pfam" id="PF17676"/>
    </source>
</evidence>
<dbReference type="Gene3D" id="3.50.30.60">
    <property type="entry name" value="LD-carboxypeptidase A C-terminal domain-like"/>
    <property type="match status" value="1"/>
</dbReference>
<gene>
    <name evidence="9" type="ORF">SAMN02194393_00392</name>
</gene>
<dbReference type="InterPro" id="IPR029062">
    <property type="entry name" value="Class_I_gatase-like"/>
</dbReference>
<dbReference type="RefSeq" id="WP_079488936.1">
    <property type="nucleotide sequence ID" value="NZ_FUZT01000001.1"/>
</dbReference>
<keyword evidence="10" id="KW-1185">Reference proteome</keyword>
<feature type="active site" description="Charge relay system" evidence="6">
    <location>
        <position position="209"/>
    </location>
</feature>
<evidence type="ECO:0000259" key="7">
    <source>
        <dbReference type="Pfam" id="PF02016"/>
    </source>
</evidence>
<feature type="domain" description="LD-carboxypeptidase N-terminal" evidence="7">
    <location>
        <begin position="13"/>
        <end position="129"/>
    </location>
</feature>
<feature type="active site" description="Charge relay system" evidence="6">
    <location>
        <position position="279"/>
    </location>
</feature>
<dbReference type="OrthoDB" id="9807329at2"/>
<comment type="similarity">
    <text evidence="1">Belongs to the peptidase S66 family.</text>
</comment>
<dbReference type="AlphaFoldDB" id="A0A1T5IHM9"/>
<name>A0A1T5IHM9_9FIRM</name>
<evidence type="ECO:0000256" key="6">
    <source>
        <dbReference type="PIRSR" id="PIRSR028757-1"/>
    </source>
</evidence>
<dbReference type="InterPro" id="IPR040921">
    <property type="entry name" value="Peptidase_S66C"/>
</dbReference>
<reference evidence="9 10" key="1">
    <citation type="submission" date="2017-02" db="EMBL/GenBank/DDBJ databases">
        <authorList>
            <person name="Peterson S.W."/>
        </authorList>
    </citation>
    <scope>NUCLEOTIDE SEQUENCE [LARGE SCALE GENOMIC DNA]</scope>
    <source>
        <strain evidence="9 10">M1</strain>
    </source>
</reference>
<keyword evidence="4" id="KW-0378">Hydrolase</keyword>
<dbReference type="Pfam" id="PF17676">
    <property type="entry name" value="Peptidase_S66C"/>
    <property type="match status" value="1"/>
</dbReference>
<dbReference type="PANTHER" id="PTHR30237">
    <property type="entry name" value="MURAMOYLTETRAPEPTIDE CARBOXYPEPTIDASE"/>
    <property type="match status" value="1"/>
</dbReference>
<dbReference type="SUPFAM" id="SSF52317">
    <property type="entry name" value="Class I glutamine amidotransferase-like"/>
    <property type="match status" value="1"/>
</dbReference>
<organism evidence="9 10">
    <name type="scientific">Maledivibacter halophilus</name>
    <dbReference type="NCBI Taxonomy" id="36842"/>
    <lineage>
        <taxon>Bacteria</taxon>
        <taxon>Bacillati</taxon>
        <taxon>Bacillota</taxon>
        <taxon>Clostridia</taxon>
        <taxon>Peptostreptococcales</taxon>
        <taxon>Caminicellaceae</taxon>
        <taxon>Maledivibacter</taxon>
    </lineage>
</organism>
<dbReference type="Gene3D" id="3.40.50.10740">
    <property type="entry name" value="Class I glutamine amidotransferase-like"/>
    <property type="match status" value="1"/>
</dbReference>
<protein>
    <submittedName>
        <fullName evidence="9">Muramoyltetrapeptide carboxypeptidase</fullName>
    </submittedName>
</protein>
<dbReference type="STRING" id="36842.SAMN02194393_00392"/>
<dbReference type="PIRSF" id="PIRSF028757">
    <property type="entry name" value="LD-carboxypeptidase"/>
    <property type="match status" value="1"/>
</dbReference>
<evidence type="ECO:0000313" key="9">
    <source>
        <dbReference type="EMBL" id="SKC38706.1"/>
    </source>
</evidence>